<dbReference type="KEGG" id="vg:80398561"/>
<evidence type="ECO:0000256" key="3">
    <source>
        <dbReference type="ARBA" id="ARBA00022844"/>
    </source>
</evidence>
<keyword evidence="3" id="KW-0946">Virion</keyword>
<evidence type="ECO:0000256" key="2">
    <source>
        <dbReference type="ARBA" id="ARBA00022561"/>
    </source>
</evidence>
<evidence type="ECO:0000313" key="5">
    <source>
        <dbReference type="Proteomes" id="UP000676774"/>
    </source>
</evidence>
<dbReference type="InterPro" id="IPR015954">
    <property type="entry name" value="Phage_RNA-type_capsid"/>
</dbReference>
<dbReference type="Gene3D" id="3.30.380.10">
    <property type="entry name" value="MS2 Viral Coat Protein"/>
    <property type="match status" value="1"/>
</dbReference>
<accession>A0A8S5L066</accession>
<name>A0A8S5L066_9VIRU</name>
<dbReference type="SUPFAM" id="SSF55405">
    <property type="entry name" value="RNA bacteriophage capsid protein"/>
    <property type="match status" value="1"/>
</dbReference>
<dbReference type="Proteomes" id="UP000676774">
    <property type="component" value="Segment"/>
</dbReference>
<organism evidence="4 5">
    <name type="scientific">ssRNA phage SRR6255746_2</name>
    <dbReference type="NCBI Taxonomy" id="2786504"/>
    <lineage>
        <taxon>Viruses</taxon>
        <taxon>Riboviria</taxon>
        <taxon>Orthornavirae</taxon>
        <taxon>Lenarviricota</taxon>
        <taxon>Leviviricetes</taxon>
        <taxon>Norzivirales</taxon>
        <taxon>Fiersviridae</taxon>
        <taxon>Methovirus</taxon>
        <taxon>Methovirus lutivicinum</taxon>
    </lineage>
</organism>
<dbReference type="EMBL" id="BK013676">
    <property type="protein sequence ID" value="DAD50960.1"/>
    <property type="molecule type" value="Genomic_RNA"/>
</dbReference>
<evidence type="ECO:0000313" key="4">
    <source>
        <dbReference type="EMBL" id="DAD50960.1"/>
    </source>
</evidence>
<dbReference type="GO" id="GO:0019028">
    <property type="term" value="C:viral capsid"/>
    <property type="evidence" value="ECO:0007669"/>
    <property type="project" value="UniProtKB-KW"/>
</dbReference>
<comment type="subcellular location">
    <subcellularLocation>
        <location evidence="1">Virion</location>
    </subcellularLocation>
</comment>
<reference evidence="4" key="1">
    <citation type="submission" date="2020-09" db="EMBL/GenBank/DDBJ databases">
        <title>Leviviricetes taxonomy.</title>
        <authorList>
            <person name="Stockdale S.R."/>
            <person name="Callanan J."/>
            <person name="Adriaenssens E.M."/>
            <person name="Kuhn J.H."/>
            <person name="Rumnieks J."/>
            <person name="Shkoporov A."/>
            <person name="Draper L.A."/>
            <person name="Ross P."/>
            <person name="Hill C."/>
        </authorList>
    </citation>
    <scope>NUCLEOTIDE SEQUENCE</scope>
</reference>
<protein>
    <submittedName>
        <fullName evidence="4">Coat protein</fullName>
    </submittedName>
</protein>
<dbReference type="GeneID" id="80398561"/>
<dbReference type="RefSeq" id="YP_010769520.1">
    <property type="nucleotide sequence ID" value="NC_074000.1"/>
</dbReference>
<keyword evidence="5" id="KW-1185">Reference proteome</keyword>
<keyword evidence="2 4" id="KW-0167">Capsid protein</keyword>
<gene>
    <name evidence="4" type="primary">SRR6255746_2_3</name>
</gene>
<proteinExistence type="predicted"/>
<evidence type="ECO:0000256" key="1">
    <source>
        <dbReference type="ARBA" id="ARBA00004328"/>
    </source>
</evidence>
<sequence>MPAFAALTLTDSAAANIVFGPTAIDANGVAKWLGPETVYDGKKSVTQSITLPKNGSSVVRVKQRIAIPVMDTVDTTKKIGEAYVNVEYVMPKQAALATRLDLKAFLIDLAGESLTTNALTSFESAY</sequence>